<evidence type="ECO:0000313" key="3">
    <source>
        <dbReference type="Proteomes" id="UP000011135"/>
    </source>
</evidence>
<evidence type="ECO:0000256" key="1">
    <source>
        <dbReference type="SAM" id="Coils"/>
    </source>
</evidence>
<accession>L8K0E5</accession>
<dbReference type="AlphaFoldDB" id="L8K0E5"/>
<name>L8K0E5_9BACT</name>
<feature type="coiled-coil region" evidence="1">
    <location>
        <begin position="282"/>
        <end position="309"/>
    </location>
</feature>
<keyword evidence="3" id="KW-1185">Reference proteome</keyword>
<sequence length="427" mass="49129">MGALVTIALLPGWLTAQDNLFFSPNHEETIVDEVSVGSSHMRVRPQPFNPSETVSFDKRMTFSAHTGARGSTSQFLVNSEKGYMGMDKTMMENFSGIELPDNDQLRVFYRVTATNGKTYYFVEINGERQVINRLPGDNIEIDHTNMSVKKFDQNYSHTGNTLSVSSQNYQSKEYTAISPNTGVPVMVYVSEQSSTRINPVKVPKTVGIFGLGYIYHENKTQLVTRIENDEGTAELERIENTNISFNGEEYAKRENKLTEKEVRDSELIEDVMTKKQQDINSMTDSRADIRNIEQQILNIEKERESKRKRAMNKYIDDDAPAEKNSQYAMEAFDPKDDITIRKLECQKRVLEINRLLDRINSNNPDYSRLQNEKSCQEQKIDAYKQAELEMIAIKERHGDNVEEANKEKMNYHFMQVVPIIYARPCVF</sequence>
<proteinExistence type="predicted"/>
<keyword evidence="1" id="KW-0175">Coiled coil</keyword>
<gene>
    <name evidence="2" type="ORF">C900_04261</name>
</gene>
<protein>
    <submittedName>
        <fullName evidence="2">Uncharacterized protein</fullName>
    </submittedName>
</protein>
<evidence type="ECO:0000313" key="2">
    <source>
        <dbReference type="EMBL" id="ELR73409.1"/>
    </source>
</evidence>
<reference evidence="2 3" key="1">
    <citation type="submission" date="2012-12" db="EMBL/GenBank/DDBJ databases">
        <title>Genome assembly of Fulvivirga imtechensis AK7.</title>
        <authorList>
            <person name="Nupur N."/>
            <person name="Khatri I."/>
            <person name="Kumar R."/>
            <person name="Subramanian S."/>
            <person name="Pinnaka A."/>
        </authorList>
    </citation>
    <scope>NUCLEOTIDE SEQUENCE [LARGE SCALE GENOMIC DNA]</scope>
    <source>
        <strain evidence="2 3">AK7</strain>
    </source>
</reference>
<dbReference type="eggNOG" id="ENOG502ZXAD">
    <property type="taxonomic scope" value="Bacteria"/>
</dbReference>
<dbReference type="EMBL" id="AMZN01000006">
    <property type="protein sequence ID" value="ELR73409.1"/>
    <property type="molecule type" value="Genomic_DNA"/>
</dbReference>
<comment type="caution">
    <text evidence="2">The sequence shown here is derived from an EMBL/GenBank/DDBJ whole genome shotgun (WGS) entry which is preliminary data.</text>
</comment>
<dbReference type="Proteomes" id="UP000011135">
    <property type="component" value="Unassembled WGS sequence"/>
</dbReference>
<organism evidence="2 3">
    <name type="scientific">Fulvivirga imtechensis AK7</name>
    <dbReference type="NCBI Taxonomy" id="1237149"/>
    <lineage>
        <taxon>Bacteria</taxon>
        <taxon>Pseudomonadati</taxon>
        <taxon>Bacteroidota</taxon>
        <taxon>Cytophagia</taxon>
        <taxon>Cytophagales</taxon>
        <taxon>Fulvivirgaceae</taxon>
        <taxon>Fulvivirga</taxon>
    </lineage>
</organism>